<dbReference type="EC" id="3.5.1.-" evidence="2"/>
<evidence type="ECO:0000256" key="1">
    <source>
        <dbReference type="ARBA" id="ARBA00007068"/>
    </source>
</evidence>
<comment type="caution">
    <text evidence="2">The sequence shown here is derived from an EMBL/GenBank/DDBJ whole genome shotgun (WGS) entry which is preliminary data.</text>
</comment>
<sequence>MGEQATGRSVRVEVGEGARTGVRNDVTDVPGIRVGQAQRVGDGYRTGVTVVLPPAEGAVAGVDVRGAAPGTRETDLLDPRNMVERVHAVVLGGGSAYGLDAAGGVMHRLADAGVGLQVGAEGEVVPIVPAAVLYDLGRGGRFRAVPDAALGAEACADAEGGGAVARGSVGAGTGALAGGLAGGVGSASLLLADGTAVGALAAVNAAGSAVDPRTGALYGAHDGLAGEFALALPDRAELEAWGGPAAPGGFNTTIGVVATDLRLTKAQAAKLAGVAQDGLARAVRPAHTMVDGDTVFALSTGEREGDAAAFQRVLSATASVFARAVADGVLHASGRPGAPCYRDVFPSAVAGGR</sequence>
<dbReference type="SUPFAM" id="SSF56266">
    <property type="entry name" value="DmpA/ArgJ-like"/>
    <property type="match status" value="1"/>
</dbReference>
<dbReference type="Proteomes" id="UP000572635">
    <property type="component" value="Unassembled WGS sequence"/>
</dbReference>
<dbReference type="InterPro" id="IPR016117">
    <property type="entry name" value="ArgJ-like_dom_sf"/>
</dbReference>
<proteinExistence type="inferred from homology"/>
<evidence type="ECO:0000313" key="3">
    <source>
        <dbReference type="Proteomes" id="UP000572635"/>
    </source>
</evidence>
<dbReference type="CDD" id="cd02252">
    <property type="entry name" value="nylC_like"/>
    <property type="match status" value="1"/>
</dbReference>
<gene>
    <name evidence="2" type="ORF">HDA36_004716</name>
</gene>
<dbReference type="AlphaFoldDB" id="A0A7W8QQB9"/>
<comment type="similarity">
    <text evidence="1">Belongs to the peptidase S58 family.</text>
</comment>
<dbReference type="InterPro" id="IPR005321">
    <property type="entry name" value="Peptidase_S58_DmpA"/>
</dbReference>
<keyword evidence="3" id="KW-1185">Reference proteome</keyword>
<protein>
    <submittedName>
        <fullName evidence="2">Putative pantetheine hydrolase</fullName>
        <ecNumber evidence="2">3.5.1.-</ecNumber>
    </submittedName>
</protein>
<keyword evidence="2" id="KW-0378">Hydrolase</keyword>
<dbReference type="PANTHER" id="PTHR36512">
    <property type="entry name" value="D-AMINOPEPTIDASE"/>
    <property type="match status" value="1"/>
</dbReference>
<name>A0A7W8QQB9_9ACTN</name>
<dbReference type="RefSeq" id="WP_184395400.1">
    <property type="nucleotide sequence ID" value="NZ_BAAAJD010000060.1"/>
</dbReference>
<accession>A0A7W8QQB9</accession>
<dbReference type="Gene3D" id="3.60.70.12">
    <property type="entry name" value="L-amino peptidase D-ALA esterase/amidase"/>
    <property type="match status" value="1"/>
</dbReference>
<dbReference type="Pfam" id="PF03576">
    <property type="entry name" value="Peptidase_S58"/>
    <property type="match status" value="1"/>
</dbReference>
<evidence type="ECO:0000313" key="2">
    <source>
        <dbReference type="EMBL" id="MBB5434632.1"/>
    </source>
</evidence>
<dbReference type="GO" id="GO:0004177">
    <property type="term" value="F:aminopeptidase activity"/>
    <property type="evidence" value="ECO:0007669"/>
    <property type="project" value="TreeGrafter"/>
</dbReference>
<organism evidence="2 3">
    <name type="scientific">Nocardiopsis composta</name>
    <dbReference type="NCBI Taxonomy" id="157465"/>
    <lineage>
        <taxon>Bacteria</taxon>
        <taxon>Bacillati</taxon>
        <taxon>Actinomycetota</taxon>
        <taxon>Actinomycetes</taxon>
        <taxon>Streptosporangiales</taxon>
        <taxon>Nocardiopsidaceae</taxon>
        <taxon>Nocardiopsis</taxon>
    </lineage>
</organism>
<dbReference type="EMBL" id="JACHDB010000001">
    <property type="protein sequence ID" value="MBB5434632.1"/>
    <property type="molecule type" value="Genomic_DNA"/>
</dbReference>
<dbReference type="PANTHER" id="PTHR36512:SF3">
    <property type="entry name" value="BLR5678 PROTEIN"/>
    <property type="match status" value="1"/>
</dbReference>
<reference evidence="2 3" key="1">
    <citation type="submission" date="2020-08" db="EMBL/GenBank/DDBJ databases">
        <title>Sequencing the genomes of 1000 actinobacteria strains.</title>
        <authorList>
            <person name="Klenk H.-P."/>
        </authorList>
    </citation>
    <scope>NUCLEOTIDE SEQUENCE [LARGE SCALE GENOMIC DNA]</scope>
    <source>
        <strain evidence="2 3">DSM 44551</strain>
    </source>
</reference>